<comment type="caution">
    <text evidence="2">The sequence shown here is derived from an EMBL/GenBank/DDBJ whole genome shotgun (WGS) entry which is preliminary data.</text>
</comment>
<dbReference type="SUPFAM" id="SSF56349">
    <property type="entry name" value="DNA breaking-rejoining enzymes"/>
    <property type="match status" value="1"/>
</dbReference>
<dbReference type="PANTHER" id="PTHR34605">
    <property type="entry name" value="PHAGE_INTEGRASE DOMAIN-CONTAINING PROTEIN"/>
    <property type="match status" value="1"/>
</dbReference>
<proteinExistence type="predicted"/>
<dbReference type="GO" id="GO:0015074">
    <property type="term" value="P:DNA integration"/>
    <property type="evidence" value="ECO:0007669"/>
    <property type="project" value="InterPro"/>
</dbReference>
<evidence type="ECO:0008006" key="4">
    <source>
        <dbReference type="Google" id="ProtNLM"/>
    </source>
</evidence>
<organism evidence="2 3">
    <name type="scientific">Cymbomonas tetramitiformis</name>
    <dbReference type="NCBI Taxonomy" id="36881"/>
    <lineage>
        <taxon>Eukaryota</taxon>
        <taxon>Viridiplantae</taxon>
        <taxon>Chlorophyta</taxon>
        <taxon>Pyramimonadophyceae</taxon>
        <taxon>Pyramimonadales</taxon>
        <taxon>Pyramimonadaceae</taxon>
        <taxon>Cymbomonas</taxon>
    </lineage>
</organism>
<keyword evidence="3" id="KW-1185">Reference proteome</keyword>
<gene>
    <name evidence="2" type="ORF">CYMTET_27879</name>
</gene>
<protein>
    <recommendedName>
        <fullName evidence="4">Tyr recombinase domain-containing protein</fullName>
    </recommendedName>
</protein>
<sequence length="210" mass="23110">MALLISMHDLGQESLWVAILVGFFGLFRKDNLTTGKAGAWNTRGALVRDDILFQDDMSVVWVRVRHSKTIQCGQRQHRVPLRAVPRSLLCPVRALMRLMERTAGRPGDSALFVMEKATGKRASVVPMTHDALVAGIKALAERVGLNSASYAGHSLRRGGATAAMRLDVNSLYIKMQGDWKSDCFERYCELDTEQKLILPGAMAEAAAALL</sequence>
<dbReference type="InterPro" id="IPR052925">
    <property type="entry name" value="Phage_Integrase-like_Recomb"/>
</dbReference>
<evidence type="ECO:0000313" key="3">
    <source>
        <dbReference type="Proteomes" id="UP001190700"/>
    </source>
</evidence>
<dbReference type="GO" id="GO:0003677">
    <property type="term" value="F:DNA binding"/>
    <property type="evidence" value="ECO:0007669"/>
    <property type="project" value="InterPro"/>
</dbReference>
<reference evidence="2 3" key="1">
    <citation type="journal article" date="2015" name="Genome Biol. Evol.">
        <title>Comparative Genomics of a Bacterivorous Green Alga Reveals Evolutionary Causalities and Consequences of Phago-Mixotrophic Mode of Nutrition.</title>
        <authorList>
            <person name="Burns J.A."/>
            <person name="Paasch A."/>
            <person name="Narechania A."/>
            <person name="Kim E."/>
        </authorList>
    </citation>
    <scope>NUCLEOTIDE SEQUENCE [LARGE SCALE GENOMIC DNA]</scope>
    <source>
        <strain evidence="2 3">PLY_AMNH</strain>
    </source>
</reference>
<dbReference type="GO" id="GO:0006310">
    <property type="term" value="P:DNA recombination"/>
    <property type="evidence" value="ECO:0007669"/>
    <property type="project" value="UniProtKB-KW"/>
</dbReference>
<dbReference type="PANTHER" id="PTHR34605:SF5">
    <property type="entry name" value="INTEGRASE_RECOMBINASE XERD HOMOLOG"/>
    <property type="match status" value="1"/>
</dbReference>
<accession>A0AAE0FP14</accession>
<dbReference type="InterPro" id="IPR011010">
    <property type="entry name" value="DNA_brk_join_enz"/>
</dbReference>
<dbReference type="AlphaFoldDB" id="A0AAE0FP14"/>
<evidence type="ECO:0000313" key="2">
    <source>
        <dbReference type="EMBL" id="KAK3263309.1"/>
    </source>
</evidence>
<dbReference type="Proteomes" id="UP001190700">
    <property type="component" value="Unassembled WGS sequence"/>
</dbReference>
<name>A0AAE0FP14_9CHLO</name>
<dbReference type="EMBL" id="LGRX02015565">
    <property type="protein sequence ID" value="KAK3263309.1"/>
    <property type="molecule type" value="Genomic_DNA"/>
</dbReference>
<dbReference type="InterPro" id="IPR013762">
    <property type="entry name" value="Integrase-like_cat_sf"/>
</dbReference>
<keyword evidence="1" id="KW-0233">DNA recombination</keyword>
<dbReference type="Gene3D" id="1.10.443.10">
    <property type="entry name" value="Intergrase catalytic core"/>
    <property type="match status" value="1"/>
</dbReference>
<evidence type="ECO:0000256" key="1">
    <source>
        <dbReference type="ARBA" id="ARBA00023172"/>
    </source>
</evidence>